<name>A0A375JCF8_9BURK</name>
<keyword evidence="2 5" id="KW-0436">Ligase</keyword>
<dbReference type="EMBL" id="OVTA01000083">
    <property type="protein sequence ID" value="SPS02599.1"/>
    <property type="molecule type" value="Genomic_DNA"/>
</dbReference>
<sequence length="393" mass="43321">MPDFNALQNAIDGDRHDAIVYFAFDLPYWEGRDLRSLPLVQRRARLATLVADRSERVRFSEAFDAPPADMFQAACKLGLEGLMFKRGDAPYVSARTQTWLKAKCKLRQEFVIGGFSDREGAVAEVGRLYLGVYADGDLVFTGGVGTGWDGATAAALRRRLAALEIDRSPFATEAHASGRWGGRRLATVQWVTPKLVAEVEFSEWTPDGQIRHASFKGLRTDHPAKAIRREAVRAAVTPQGIPAIKVTNPERVIDQSRGITKVELVRYYESVASVMLPHLAEPPLSLVRAPDGIDAPTFFQKHAETAMPGLTERPASLWPGHAALLTADSPEAIVAAAQMNVVKFHTWNSTARHIDRPDRVIFDLDPGEGVAWETMLEAAMLVRTLLDELGLQC</sequence>
<feature type="domain" description="ATP-dependent DNA ligase family profile" evidence="4">
    <location>
        <begin position="12"/>
        <end position="131"/>
    </location>
</feature>
<dbReference type="GO" id="GO:0006310">
    <property type="term" value="P:DNA recombination"/>
    <property type="evidence" value="ECO:0007669"/>
    <property type="project" value="InterPro"/>
</dbReference>
<dbReference type="InterPro" id="IPR014143">
    <property type="entry name" value="NHEJ_ligase_prk"/>
</dbReference>
<dbReference type="SUPFAM" id="SSF56091">
    <property type="entry name" value="DNA ligase/mRNA capping enzyme, catalytic domain"/>
    <property type="match status" value="1"/>
</dbReference>
<dbReference type="InterPro" id="IPR012310">
    <property type="entry name" value="DNA_ligase_ATP-dep_cent"/>
</dbReference>
<dbReference type="NCBIfam" id="TIGR02776">
    <property type="entry name" value="NHEJ_ligase_prk"/>
    <property type="match status" value="1"/>
</dbReference>
<evidence type="ECO:0000256" key="2">
    <source>
        <dbReference type="ARBA" id="ARBA00022598"/>
    </source>
</evidence>
<dbReference type="PROSITE" id="PS50160">
    <property type="entry name" value="DNA_LIGASE_A3"/>
    <property type="match status" value="1"/>
</dbReference>
<dbReference type="Gene3D" id="3.90.920.10">
    <property type="entry name" value="DNA primase, PRIM domain"/>
    <property type="match status" value="1"/>
</dbReference>
<dbReference type="InterPro" id="IPR052171">
    <property type="entry name" value="NHEJ_LigD"/>
</dbReference>
<dbReference type="GO" id="GO:0006281">
    <property type="term" value="P:DNA repair"/>
    <property type="evidence" value="ECO:0007669"/>
    <property type="project" value="InterPro"/>
</dbReference>
<evidence type="ECO:0000313" key="6">
    <source>
        <dbReference type="Proteomes" id="UP000256805"/>
    </source>
</evidence>
<protein>
    <recommendedName>
        <fullName evidence="1">DNA ligase (ATP)</fullName>
        <ecNumber evidence="1">6.5.1.1</ecNumber>
    </recommendedName>
</protein>
<dbReference type="Pfam" id="PF21686">
    <property type="entry name" value="LigD_Prim-Pol"/>
    <property type="match status" value="1"/>
</dbReference>
<evidence type="ECO:0000256" key="3">
    <source>
        <dbReference type="ARBA" id="ARBA00034003"/>
    </source>
</evidence>
<dbReference type="CDD" id="cd07971">
    <property type="entry name" value="OBF_DNA_ligase_LigD"/>
    <property type="match status" value="1"/>
</dbReference>
<dbReference type="GO" id="GO:0003910">
    <property type="term" value="F:DNA ligase (ATP) activity"/>
    <property type="evidence" value="ECO:0007669"/>
    <property type="project" value="UniProtKB-EC"/>
</dbReference>
<proteinExistence type="predicted"/>
<accession>A0A375JCF8</accession>
<dbReference type="Proteomes" id="UP000256805">
    <property type="component" value="Unassembled WGS sequence"/>
</dbReference>
<dbReference type="PANTHER" id="PTHR42705:SF2">
    <property type="entry name" value="BIFUNCTIONAL NON-HOMOLOGOUS END JOINING PROTEIN LIGD"/>
    <property type="match status" value="1"/>
</dbReference>
<evidence type="ECO:0000259" key="4">
    <source>
        <dbReference type="PROSITE" id="PS50160"/>
    </source>
</evidence>
<reference evidence="5 6" key="1">
    <citation type="submission" date="2018-01" db="EMBL/GenBank/DDBJ databases">
        <authorList>
            <person name="Gaut B.S."/>
            <person name="Morton B.R."/>
            <person name="Clegg M.T."/>
            <person name="Duvall M.R."/>
        </authorList>
    </citation>
    <scope>NUCLEOTIDE SEQUENCE [LARGE SCALE GENOMIC DNA]</scope>
    <source>
        <strain evidence="5">Cupriavidus taiwanensis cmp 52</strain>
    </source>
</reference>
<dbReference type="SUPFAM" id="SSF50249">
    <property type="entry name" value="Nucleic acid-binding proteins"/>
    <property type="match status" value="1"/>
</dbReference>
<dbReference type="PANTHER" id="PTHR42705">
    <property type="entry name" value="BIFUNCTIONAL NON-HOMOLOGOUS END JOINING PROTEIN LIGD"/>
    <property type="match status" value="1"/>
</dbReference>
<dbReference type="InterPro" id="IPR012340">
    <property type="entry name" value="NA-bd_OB-fold"/>
</dbReference>
<comment type="catalytic activity">
    <reaction evidence="3">
        <text>ATP + (deoxyribonucleotide)n-3'-hydroxyl + 5'-phospho-(deoxyribonucleotide)m = (deoxyribonucleotide)n+m + AMP + diphosphate.</text>
        <dbReference type="EC" id="6.5.1.1"/>
    </reaction>
</comment>
<dbReference type="Pfam" id="PF04679">
    <property type="entry name" value="DNA_ligase_A_C"/>
    <property type="match status" value="1"/>
</dbReference>
<dbReference type="Gene3D" id="3.30.470.30">
    <property type="entry name" value="DNA ligase/mRNA capping enzyme"/>
    <property type="match status" value="1"/>
</dbReference>
<dbReference type="Pfam" id="PF01068">
    <property type="entry name" value="DNA_ligase_A_M"/>
    <property type="match status" value="1"/>
</dbReference>
<dbReference type="EC" id="6.5.1.1" evidence="1"/>
<organism evidence="5 6">
    <name type="scientific">Cupriavidus taiwanensis</name>
    <dbReference type="NCBI Taxonomy" id="164546"/>
    <lineage>
        <taxon>Bacteria</taxon>
        <taxon>Pseudomonadati</taxon>
        <taxon>Pseudomonadota</taxon>
        <taxon>Betaproteobacteria</taxon>
        <taxon>Burkholderiales</taxon>
        <taxon>Burkholderiaceae</taxon>
        <taxon>Cupriavidus</taxon>
    </lineage>
</organism>
<evidence type="ECO:0000256" key="1">
    <source>
        <dbReference type="ARBA" id="ARBA00012727"/>
    </source>
</evidence>
<evidence type="ECO:0000313" key="5">
    <source>
        <dbReference type="EMBL" id="SPS02599.1"/>
    </source>
</evidence>
<dbReference type="InterPro" id="IPR014145">
    <property type="entry name" value="LigD_pol_dom"/>
</dbReference>
<dbReference type="AlphaFoldDB" id="A0A375JCF8"/>
<dbReference type="GO" id="GO:0005524">
    <property type="term" value="F:ATP binding"/>
    <property type="evidence" value="ECO:0007669"/>
    <property type="project" value="InterPro"/>
</dbReference>
<dbReference type="InterPro" id="IPR012309">
    <property type="entry name" value="DNA_ligase_ATP-dep_C"/>
</dbReference>
<gene>
    <name evidence="5" type="ORF">CBM2634_U20004</name>
</gene>
<dbReference type="Gene3D" id="3.30.1490.70">
    <property type="match status" value="1"/>
</dbReference>
<dbReference type="Gene3D" id="2.40.50.140">
    <property type="entry name" value="Nucleic acid-binding proteins"/>
    <property type="match status" value="1"/>
</dbReference>